<dbReference type="Pfam" id="PF02353">
    <property type="entry name" value="CMAS"/>
    <property type="match status" value="1"/>
</dbReference>
<keyword evidence="5" id="KW-0443">Lipid metabolism</keyword>
<dbReference type="EMBL" id="VBUU01000044">
    <property type="protein sequence ID" value="TLF94936.1"/>
    <property type="molecule type" value="Genomic_DNA"/>
</dbReference>
<protein>
    <submittedName>
        <fullName evidence="6">Class I SAM-dependent methyltransferase</fullName>
    </submittedName>
</protein>
<comment type="similarity">
    <text evidence="1">Belongs to the CFA/CMAS family.</text>
</comment>
<dbReference type="RefSeq" id="WP_138458820.1">
    <property type="nucleotide sequence ID" value="NZ_VBUU01000044.1"/>
</dbReference>
<dbReference type="PANTHER" id="PTHR43667">
    <property type="entry name" value="CYCLOPROPANE-FATTY-ACYL-PHOSPHOLIPID SYNTHASE"/>
    <property type="match status" value="1"/>
</dbReference>
<keyword evidence="4" id="KW-0949">S-adenosyl-L-methionine</keyword>
<evidence type="ECO:0000313" key="7">
    <source>
        <dbReference type="Proteomes" id="UP000308349"/>
    </source>
</evidence>
<evidence type="ECO:0000256" key="4">
    <source>
        <dbReference type="ARBA" id="ARBA00022691"/>
    </source>
</evidence>
<evidence type="ECO:0000313" key="6">
    <source>
        <dbReference type="EMBL" id="TLF94936.1"/>
    </source>
</evidence>
<sequence>MSVAARLESVLRPVLRGPLPVRLIAWDGSAAGPGDAPTVIVRSPRALRRVLWHPGELGAAQAYVTGELDVDGDLGAALNAAWRAVAQRDLPGVRPHDVARLVAAAARLGAIGPPLPAPDTQVSLRGRRNTRLRDRAAISHHYDASNDFYGLLLGPVMAYSCAYFIAGAPDGPEQAEAALTEAQLDKLDMVCRKLDLEPGMRLLDVGCGWGALALHAAEHYDVDVVGLTISREQQRYLEHEAAARDLTGRVEARLLDYRDLTDTGFDAVASLEMGEHVGRRNYPRYAQTLRDAAAPGAPVLIQQMSRHGRHPGGGPFIESFIAPDMAMRPVGDTLGLLEAAGLEVRDVQAMREHYVWTAWAWLHRLERHWDEAVALLGDQGARTWRLYLAGGALAFEHGRMGVDQIVLRRTSPARLRSRSASRTVGVR</sequence>
<keyword evidence="3 6" id="KW-0808">Transferase</keyword>
<dbReference type="SUPFAM" id="SSF53335">
    <property type="entry name" value="S-adenosyl-L-methionine-dependent methyltransferases"/>
    <property type="match status" value="1"/>
</dbReference>
<evidence type="ECO:0000256" key="1">
    <source>
        <dbReference type="ARBA" id="ARBA00010815"/>
    </source>
</evidence>
<accession>A0A5R8P5M4</accession>
<dbReference type="InterPro" id="IPR003333">
    <property type="entry name" value="CMAS"/>
</dbReference>
<dbReference type="GO" id="GO:0032259">
    <property type="term" value="P:methylation"/>
    <property type="evidence" value="ECO:0007669"/>
    <property type="project" value="UniProtKB-KW"/>
</dbReference>
<evidence type="ECO:0000256" key="2">
    <source>
        <dbReference type="ARBA" id="ARBA00022603"/>
    </source>
</evidence>
<dbReference type="InterPro" id="IPR029063">
    <property type="entry name" value="SAM-dependent_MTases_sf"/>
</dbReference>
<dbReference type="GO" id="GO:0008168">
    <property type="term" value="F:methyltransferase activity"/>
    <property type="evidence" value="ECO:0007669"/>
    <property type="project" value="UniProtKB-KW"/>
</dbReference>
<dbReference type="CDD" id="cd02440">
    <property type="entry name" value="AdoMet_MTases"/>
    <property type="match status" value="1"/>
</dbReference>
<organism evidence="6 7">
    <name type="scientific">Nocardia cyriacigeorgica</name>
    <dbReference type="NCBI Taxonomy" id="135487"/>
    <lineage>
        <taxon>Bacteria</taxon>
        <taxon>Bacillati</taxon>
        <taxon>Actinomycetota</taxon>
        <taxon>Actinomycetes</taxon>
        <taxon>Mycobacteriales</taxon>
        <taxon>Nocardiaceae</taxon>
        <taxon>Nocardia</taxon>
    </lineage>
</organism>
<dbReference type="PIRSF" id="PIRSF003085">
    <property type="entry name" value="CMAS"/>
    <property type="match status" value="1"/>
</dbReference>
<dbReference type="GO" id="GO:0008610">
    <property type="term" value="P:lipid biosynthetic process"/>
    <property type="evidence" value="ECO:0007669"/>
    <property type="project" value="InterPro"/>
</dbReference>
<evidence type="ECO:0000256" key="5">
    <source>
        <dbReference type="ARBA" id="ARBA00023098"/>
    </source>
</evidence>
<proteinExistence type="inferred from homology"/>
<reference evidence="6 7" key="1">
    <citation type="submission" date="2019-05" db="EMBL/GenBank/DDBJ databases">
        <title>Genomes sequences of two Nocardia cyriacigeorgica environmental isolates, type strains Nocardia asteroides ATCC 19247 and Nocardia cyriacigeorgica DSM 44484.</title>
        <authorList>
            <person name="Vautrin F."/>
            <person name="Bergeron E."/>
            <person name="Dubost A."/>
            <person name="Abrouk D."/>
            <person name="Rodriguez Nava V."/>
            <person name="Pujic P."/>
        </authorList>
    </citation>
    <scope>NUCLEOTIDE SEQUENCE [LARGE SCALE GENOMIC DNA]</scope>
    <source>
        <strain evidence="6 7">EML 1456</strain>
    </source>
</reference>
<keyword evidence="2 6" id="KW-0489">Methyltransferase</keyword>
<dbReference type="Proteomes" id="UP000308349">
    <property type="component" value="Unassembled WGS sequence"/>
</dbReference>
<gene>
    <name evidence="6" type="ORF">FEK35_28390</name>
</gene>
<evidence type="ECO:0000256" key="3">
    <source>
        <dbReference type="ARBA" id="ARBA00022679"/>
    </source>
</evidence>
<dbReference type="OrthoDB" id="9782855at2"/>
<name>A0A5R8P5M4_9NOCA</name>
<dbReference type="InterPro" id="IPR050723">
    <property type="entry name" value="CFA/CMAS"/>
</dbReference>
<dbReference type="AlphaFoldDB" id="A0A5R8P5M4"/>
<dbReference type="Gene3D" id="3.40.50.150">
    <property type="entry name" value="Vaccinia Virus protein VP39"/>
    <property type="match status" value="1"/>
</dbReference>
<dbReference type="PANTHER" id="PTHR43667:SF1">
    <property type="entry name" value="CYCLOPROPANE-FATTY-ACYL-PHOSPHOLIPID SYNTHASE"/>
    <property type="match status" value="1"/>
</dbReference>
<comment type="caution">
    <text evidence="6">The sequence shown here is derived from an EMBL/GenBank/DDBJ whole genome shotgun (WGS) entry which is preliminary data.</text>
</comment>